<feature type="compositionally biased region" description="Polar residues" evidence="1">
    <location>
        <begin position="65"/>
        <end position="92"/>
    </location>
</feature>
<proteinExistence type="predicted"/>
<name>A0ABR2FR45_9ROSI</name>
<feature type="region of interest" description="Disordered" evidence="1">
    <location>
        <begin position="64"/>
        <end position="92"/>
    </location>
</feature>
<keyword evidence="3" id="KW-1185">Reference proteome</keyword>
<protein>
    <submittedName>
        <fullName evidence="2">Uncharacterized protein</fullName>
    </submittedName>
</protein>
<dbReference type="EMBL" id="JBBPBM010000005">
    <property type="protein sequence ID" value="KAK8584329.1"/>
    <property type="molecule type" value="Genomic_DNA"/>
</dbReference>
<comment type="caution">
    <text evidence="2">The sequence shown here is derived from an EMBL/GenBank/DDBJ whole genome shotgun (WGS) entry which is preliminary data.</text>
</comment>
<sequence>MHEAWERYRDLFHHCQCTDCQSAHNDNHDSSECVQNPESSYYVGNYNRNTMSNTYNPTWKKHPNFSWQNQNNTMNLSTSNQQGYQSQPRQNQ</sequence>
<reference evidence="2 3" key="1">
    <citation type="journal article" date="2024" name="G3 (Bethesda)">
        <title>Genome assembly of Hibiscus sabdariffa L. provides insights into metabolisms of medicinal natural products.</title>
        <authorList>
            <person name="Kim T."/>
        </authorList>
    </citation>
    <scope>NUCLEOTIDE SEQUENCE [LARGE SCALE GENOMIC DNA]</scope>
    <source>
        <strain evidence="2">TK-2024</strain>
        <tissue evidence="2">Old leaves</tissue>
    </source>
</reference>
<evidence type="ECO:0000313" key="2">
    <source>
        <dbReference type="EMBL" id="KAK8584329.1"/>
    </source>
</evidence>
<organism evidence="2 3">
    <name type="scientific">Hibiscus sabdariffa</name>
    <name type="common">roselle</name>
    <dbReference type="NCBI Taxonomy" id="183260"/>
    <lineage>
        <taxon>Eukaryota</taxon>
        <taxon>Viridiplantae</taxon>
        <taxon>Streptophyta</taxon>
        <taxon>Embryophyta</taxon>
        <taxon>Tracheophyta</taxon>
        <taxon>Spermatophyta</taxon>
        <taxon>Magnoliopsida</taxon>
        <taxon>eudicotyledons</taxon>
        <taxon>Gunneridae</taxon>
        <taxon>Pentapetalae</taxon>
        <taxon>rosids</taxon>
        <taxon>malvids</taxon>
        <taxon>Malvales</taxon>
        <taxon>Malvaceae</taxon>
        <taxon>Malvoideae</taxon>
        <taxon>Hibiscus</taxon>
    </lineage>
</organism>
<gene>
    <name evidence="2" type="ORF">V6N12_068574</name>
</gene>
<accession>A0ABR2FR45</accession>
<evidence type="ECO:0000313" key="3">
    <source>
        <dbReference type="Proteomes" id="UP001472677"/>
    </source>
</evidence>
<evidence type="ECO:0000256" key="1">
    <source>
        <dbReference type="SAM" id="MobiDB-lite"/>
    </source>
</evidence>
<dbReference type="Proteomes" id="UP001472677">
    <property type="component" value="Unassembled WGS sequence"/>
</dbReference>